<comment type="caution">
    <text evidence="2">The sequence shown here is derived from an EMBL/GenBank/DDBJ whole genome shotgun (WGS) entry which is preliminary data.</text>
</comment>
<accession>A0AAD7DDY2</accession>
<protein>
    <recommendedName>
        <fullName evidence="1">T6SS Phospholipase effector Tle1-like catalytic domain-containing protein</fullName>
    </recommendedName>
</protein>
<evidence type="ECO:0000259" key="1">
    <source>
        <dbReference type="Pfam" id="PF09994"/>
    </source>
</evidence>
<dbReference type="Pfam" id="PF09994">
    <property type="entry name" value="T6SS_Tle1-like_cat"/>
    <property type="match status" value="1"/>
</dbReference>
<gene>
    <name evidence="2" type="ORF">B0H17DRAFT_636708</name>
</gene>
<sequence>MNFQSLPIPPPRIRALGDPLRCPRTCGCNCIAACSCSCSCRDHCTCKAACEGDCGAHAYRNLVVSLDGAVNKFGAQNTNVVELHSRVLVDPVQKQLTYYSCGAGTYVSSRPGTFKHLLDRFRNAVHLDLATAWDLKKSISKAYQWLCEEYQPGDRIFLFGFARGAYQARTLAAMIEQVGLVNAGNQELIPSAYEIFVESQGYKSDMSAVEIFKNTFSRGVKVHFVGAWQVL</sequence>
<name>A0AAD7DDY2_MYCRO</name>
<evidence type="ECO:0000313" key="3">
    <source>
        <dbReference type="Proteomes" id="UP001221757"/>
    </source>
</evidence>
<feature type="domain" description="T6SS Phospholipase effector Tle1-like catalytic" evidence="1">
    <location>
        <begin position="60"/>
        <end position="228"/>
    </location>
</feature>
<dbReference type="InterPro" id="IPR018712">
    <property type="entry name" value="Tle1-like_cat"/>
</dbReference>
<keyword evidence="3" id="KW-1185">Reference proteome</keyword>
<organism evidence="2 3">
    <name type="scientific">Mycena rosella</name>
    <name type="common">Pink bonnet</name>
    <name type="synonym">Agaricus rosellus</name>
    <dbReference type="NCBI Taxonomy" id="1033263"/>
    <lineage>
        <taxon>Eukaryota</taxon>
        <taxon>Fungi</taxon>
        <taxon>Dikarya</taxon>
        <taxon>Basidiomycota</taxon>
        <taxon>Agaricomycotina</taxon>
        <taxon>Agaricomycetes</taxon>
        <taxon>Agaricomycetidae</taxon>
        <taxon>Agaricales</taxon>
        <taxon>Marasmiineae</taxon>
        <taxon>Mycenaceae</taxon>
        <taxon>Mycena</taxon>
    </lineage>
</organism>
<evidence type="ECO:0000313" key="2">
    <source>
        <dbReference type="EMBL" id="KAJ7689393.1"/>
    </source>
</evidence>
<proteinExistence type="predicted"/>
<reference evidence="2" key="1">
    <citation type="submission" date="2023-03" db="EMBL/GenBank/DDBJ databases">
        <title>Massive genome expansion in bonnet fungi (Mycena s.s.) driven by repeated elements and novel gene families across ecological guilds.</title>
        <authorList>
            <consortium name="Lawrence Berkeley National Laboratory"/>
            <person name="Harder C.B."/>
            <person name="Miyauchi S."/>
            <person name="Viragh M."/>
            <person name="Kuo A."/>
            <person name="Thoen E."/>
            <person name="Andreopoulos B."/>
            <person name="Lu D."/>
            <person name="Skrede I."/>
            <person name="Drula E."/>
            <person name="Henrissat B."/>
            <person name="Morin E."/>
            <person name="Kohler A."/>
            <person name="Barry K."/>
            <person name="LaButti K."/>
            <person name="Morin E."/>
            <person name="Salamov A."/>
            <person name="Lipzen A."/>
            <person name="Mereny Z."/>
            <person name="Hegedus B."/>
            <person name="Baldrian P."/>
            <person name="Stursova M."/>
            <person name="Weitz H."/>
            <person name="Taylor A."/>
            <person name="Grigoriev I.V."/>
            <person name="Nagy L.G."/>
            <person name="Martin F."/>
            <person name="Kauserud H."/>
        </authorList>
    </citation>
    <scope>NUCLEOTIDE SEQUENCE</scope>
    <source>
        <strain evidence="2">CBHHK067</strain>
    </source>
</reference>
<dbReference type="EMBL" id="JARKIE010000072">
    <property type="protein sequence ID" value="KAJ7689393.1"/>
    <property type="molecule type" value="Genomic_DNA"/>
</dbReference>
<dbReference type="Proteomes" id="UP001221757">
    <property type="component" value="Unassembled WGS sequence"/>
</dbReference>
<dbReference type="PANTHER" id="PTHR33840:SF1">
    <property type="entry name" value="TLE1 PHOSPHOLIPASE DOMAIN-CONTAINING PROTEIN"/>
    <property type="match status" value="1"/>
</dbReference>
<dbReference type="PANTHER" id="PTHR33840">
    <property type="match status" value="1"/>
</dbReference>
<dbReference type="AlphaFoldDB" id="A0AAD7DDY2"/>